<dbReference type="SUPFAM" id="SSF49854">
    <property type="entry name" value="Spermadhesin, CUB domain"/>
    <property type="match status" value="2"/>
</dbReference>
<gene>
    <name evidence="7" type="ORF">BV898_05900</name>
</gene>
<evidence type="ECO:0000259" key="6">
    <source>
        <dbReference type="PROSITE" id="PS01180"/>
    </source>
</evidence>
<comment type="caution">
    <text evidence="7">The sequence shown here is derived from an EMBL/GenBank/DDBJ whole genome shotgun (WGS) entry which is preliminary data.</text>
</comment>
<feature type="compositionally biased region" description="Low complexity" evidence="4">
    <location>
        <begin position="326"/>
        <end position="339"/>
    </location>
</feature>
<dbReference type="InterPro" id="IPR035914">
    <property type="entry name" value="Sperma_CUB_dom_sf"/>
</dbReference>
<keyword evidence="5" id="KW-0812">Transmembrane</keyword>
<organism evidence="7 8">
    <name type="scientific">Hypsibius exemplaris</name>
    <name type="common">Freshwater tardigrade</name>
    <dbReference type="NCBI Taxonomy" id="2072580"/>
    <lineage>
        <taxon>Eukaryota</taxon>
        <taxon>Metazoa</taxon>
        <taxon>Ecdysozoa</taxon>
        <taxon>Tardigrada</taxon>
        <taxon>Eutardigrada</taxon>
        <taxon>Parachela</taxon>
        <taxon>Hypsibioidea</taxon>
        <taxon>Hypsibiidae</taxon>
        <taxon>Hypsibius</taxon>
    </lineage>
</organism>
<sequence>MGTVVGGGGGSERTGNLRRIPGIRVSSRSLISLEEQRTELALNRSSTALELERSTETTPQSSVTPTTIAACGGVLLAESGFITTPGFPDRNYTNHMKCKWTIKGPAHSMINLTVSQDDFFTEAQHDQLKVFSEAAGPASTTTGTIKNMTLLSTLSGRLATTTVNILSQTSTLHLRFSSDKSETDKGFRLQYSLIKQNVSTTHLTSGSGVLQSPGYPLNYPVNQKITWVIHGALERTNIRIMDMDLEKNSNDHLLIAKDGNVQDGIVSTLHGRLEDVTSPFISVVNCSTVVIQFTSHFHKTPRRGWILSYTQDLALNSASASPSTLAAAHASQQSDSLTDSSDEEMAHSASSYAARGAGTYSTVPVMEIEVEPFHPQQDWQGDLKECLCSMLPRTILRQQRKPSITTTVTGSGDVFRVLIKSAEGNDDFVHQIRTALSTGKVRCNDSLEMYLPDLIHDVQTTITGQNWLLASICIIAFFVITFSALLFLHCKQRRIVVRKKKPSQSLSSSSSLSAAQIAPMPHQQQQTSLLNVQMEPSVQSNPLYEQRRSAIKCSTAAETASPKKSKAPPPEEPFSTEGYDYPEPVDPAMSKIYPQVCRGKSVGGTSTISQNIPSLTQGYNRRLDIILEPADEEVKSTSATSDLSDDCQLDADNGEVVEVSCEAMLPTDSYVAMMDEVRNGRPMTVRALKHKNQFKKSLKKDPCDSSRRESDLVVRTSSFSETS</sequence>
<dbReference type="Gene3D" id="2.60.120.290">
    <property type="entry name" value="Spermadhesin, CUB domain"/>
    <property type="match status" value="2"/>
</dbReference>
<feature type="domain" description="CUB" evidence="6">
    <location>
        <begin position="199"/>
        <end position="312"/>
    </location>
</feature>
<keyword evidence="1" id="KW-0677">Repeat</keyword>
<feature type="compositionally biased region" description="Basic and acidic residues" evidence="4">
    <location>
        <begin position="699"/>
        <end position="712"/>
    </location>
</feature>
<evidence type="ECO:0000313" key="8">
    <source>
        <dbReference type="Proteomes" id="UP000192578"/>
    </source>
</evidence>
<protein>
    <recommendedName>
        <fullName evidence="6">CUB domain-containing protein</fullName>
    </recommendedName>
</protein>
<feature type="region of interest" description="Disordered" evidence="4">
    <location>
        <begin position="326"/>
        <end position="351"/>
    </location>
</feature>
<evidence type="ECO:0000256" key="2">
    <source>
        <dbReference type="ARBA" id="ARBA00023157"/>
    </source>
</evidence>
<keyword evidence="5" id="KW-0472">Membrane</keyword>
<keyword evidence="5" id="KW-1133">Transmembrane helix</keyword>
<dbReference type="PROSITE" id="PS01180">
    <property type="entry name" value="CUB"/>
    <property type="match status" value="2"/>
</dbReference>
<feature type="transmembrane region" description="Helical" evidence="5">
    <location>
        <begin position="467"/>
        <end position="490"/>
    </location>
</feature>
<dbReference type="Proteomes" id="UP000192578">
    <property type="component" value="Unassembled WGS sequence"/>
</dbReference>
<feature type="region of interest" description="Disordered" evidence="4">
    <location>
        <begin position="554"/>
        <end position="577"/>
    </location>
</feature>
<dbReference type="CDD" id="cd00041">
    <property type="entry name" value="CUB"/>
    <property type="match status" value="2"/>
</dbReference>
<dbReference type="SMART" id="SM00042">
    <property type="entry name" value="CUB"/>
    <property type="match status" value="2"/>
</dbReference>
<comment type="caution">
    <text evidence="3">Lacks conserved residue(s) required for the propagation of feature annotation.</text>
</comment>
<feature type="domain" description="CUB" evidence="6">
    <location>
        <begin position="71"/>
        <end position="194"/>
    </location>
</feature>
<evidence type="ECO:0000256" key="4">
    <source>
        <dbReference type="SAM" id="MobiDB-lite"/>
    </source>
</evidence>
<dbReference type="EMBL" id="MTYJ01000033">
    <property type="protein sequence ID" value="OQV20107.1"/>
    <property type="molecule type" value="Genomic_DNA"/>
</dbReference>
<keyword evidence="8" id="KW-1185">Reference proteome</keyword>
<proteinExistence type="predicted"/>
<name>A0A1W0WY30_HYPEX</name>
<keyword evidence="2 3" id="KW-1015">Disulfide bond</keyword>
<accession>A0A1W0WY30</accession>
<evidence type="ECO:0000256" key="1">
    <source>
        <dbReference type="ARBA" id="ARBA00022737"/>
    </source>
</evidence>
<reference evidence="8" key="1">
    <citation type="submission" date="2017-01" db="EMBL/GenBank/DDBJ databases">
        <title>Comparative genomics of anhydrobiosis in the tardigrade Hypsibius dujardini.</title>
        <authorList>
            <person name="Yoshida Y."/>
            <person name="Koutsovoulos G."/>
            <person name="Laetsch D."/>
            <person name="Stevens L."/>
            <person name="Kumar S."/>
            <person name="Horikawa D."/>
            <person name="Ishino K."/>
            <person name="Komine S."/>
            <person name="Tomita M."/>
            <person name="Blaxter M."/>
            <person name="Arakawa K."/>
        </authorList>
    </citation>
    <scope>NUCLEOTIDE SEQUENCE [LARGE SCALE GENOMIC DNA]</scope>
    <source>
        <strain evidence="8">Z151</strain>
    </source>
</reference>
<dbReference type="PANTHER" id="PTHR24251">
    <property type="entry name" value="OVOCHYMASE-RELATED"/>
    <property type="match status" value="1"/>
</dbReference>
<feature type="region of interest" description="Disordered" evidence="4">
    <location>
        <begin position="690"/>
        <end position="723"/>
    </location>
</feature>
<evidence type="ECO:0000256" key="5">
    <source>
        <dbReference type="SAM" id="Phobius"/>
    </source>
</evidence>
<dbReference type="Pfam" id="PF00431">
    <property type="entry name" value="CUB"/>
    <property type="match status" value="2"/>
</dbReference>
<evidence type="ECO:0000256" key="3">
    <source>
        <dbReference type="PROSITE-ProRule" id="PRU00059"/>
    </source>
</evidence>
<evidence type="ECO:0000313" key="7">
    <source>
        <dbReference type="EMBL" id="OQV20107.1"/>
    </source>
</evidence>
<dbReference type="PANTHER" id="PTHR24251:SF37">
    <property type="entry name" value="CUB DOMAIN-CONTAINING PROTEIN"/>
    <property type="match status" value="1"/>
</dbReference>
<dbReference type="InterPro" id="IPR000859">
    <property type="entry name" value="CUB_dom"/>
</dbReference>
<dbReference type="AlphaFoldDB" id="A0A1W0WY30"/>
<dbReference type="OrthoDB" id="10009301at2759"/>
<feature type="disulfide bond" evidence="3">
    <location>
        <begin position="71"/>
        <end position="98"/>
    </location>
</feature>